<dbReference type="Pfam" id="PF01418">
    <property type="entry name" value="HTH_6"/>
    <property type="match status" value="1"/>
</dbReference>
<dbReference type="GO" id="GO:0004340">
    <property type="term" value="F:glucokinase activity"/>
    <property type="evidence" value="ECO:0007669"/>
    <property type="project" value="UniProtKB-EC"/>
</dbReference>
<accession>A0A2W0C2T1</accession>
<dbReference type="InterPro" id="IPR036388">
    <property type="entry name" value="WH-like_DNA-bd_sf"/>
</dbReference>
<dbReference type="PROSITE" id="PS51464">
    <property type="entry name" value="SIS"/>
    <property type="match status" value="1"/>
</dbReference>
<evidence type="ECO:0000313" key="7">
    <source>
        <dbReference type="Proteomes" id="UP000247459"/>
    </source>
</evidence>
<dbReference type="InterPro" id="IPR047640">
    <property type="entry name" value="RpiR-like"/>
</dbReference>
<dbReference type="EC" id="2.7.1.2" evidence="6"/>
<dbReference type="InterPro" id="IPR001347">
    <property type="entry name" value="SIS_dom"/>
</dbReference>
<dbReference type="PANTHER" id="PTHR30514">
    <property type="entry name" value="GLUCOKINASE"/>
    <property type="match status" value="1"/>
</dbReference>
<comment type="caution">
    <text evidence="6">The sequence shown here is derived from an EMBL/GenBank/DDBJ whole genome shotgun (WGS) entry which is preliminary data.</text>
</comment>
<dbReference type="PANTHER" id="PTHR30514:SF10">
    <property type="entry name" value="MURR_RPIR FAMILY TRANSCRIPTIONAL REGULATOR"/>
    <property type="match status" value="1"/>
</dbReference>
<feature type="domain" description="SIS" evidence="5">
    <location>
        <begin position="134"/>
        <end position="275"/>
    </location>
</feature>
<dbReference type="GO" id="GO:0003677">
    <property type="term" value="F:DNA binding"/>
    <property type="evidence" value="ECO:0007669"/>
    <property type="project" value="UniProtKB-KW"/>
</dbReference>
<dbReference type="Gene3D" id="3.40.50.10490">
    <property type="entry name" value="Glucose-6-phosphate isomerase like protein, domain 1"/>
    <property type="match status" value="1"/>
</dbReference>
<dbReference type="SUPFAM" id="SSF46689">
    <property type="entry name" value="Homeodomain-like"/>
    <property type="match status" value="1"/>
</dbReference>
<evidence type="ECO:0000259" key="5">
    <source>
        <dbReference type="PROSITE" id="PS51464"/>
    </source>
</evidence>
<dbReference type="Proteomes" id="UP000247459">
    <property type="component" value="Unassembled WGS sequence"/>
</dbReference>
<evidence type="ECO:0000313" key="6">
    <source>
        <dbReference type="EMBL" id="PYY26306.1"/>
    </source>
</evidence>
<keyword evidence="1" id="KW-0805">Transcription regulation</keyword>
<feature type="domain" description="HTH rpiR-type" evidence="4">
    <location>
        <begin position="8"/>
        <end position="84"/>
    </location>
</feature>
<evidence type="ECO:0000259" key="4">
    <source>
        <dbReference type="PROSITE" id="PS51071"/>
    </source>
</evidence>
<keyword evidence="2" id="KW-0238">DNA-binding</keyword>
<dbReference type="EMBL" id="PRLG01000029">
    <property type="protein sequence ID" value="PYY26306.1"/>
    <property type="molecule type" value="Genomic_DNA"/>
</dbReference>
<evidence type="ECO:0000256" key="3">
    <source>
        <dbReference type="ARBA" id="ARBA00023163"/>
    </source>
</evidence>
<dbReference type="InterPro" id="IPR035472">
    <property type="entry name" value="RpiR-like_SIS"/>
</dbReference>
<sequence>MIESGVNRLKLLMQLSEMQHFTPNEQSIASYILSQRERMLHCNIQELAQVTYTSHSAINRLTRKLGMTGYKEFIITLAREFQQSTQNGSNHVDANYPFGVGESTLQVAAEIADLMKETISKNAAILDDGLLTQTAMLLNQADRIFIYALGDSQIRAKSFQNKLIKINKYAIIATGLSEWAHHTINVTSRDCALFLTYHGKSLNYMKAARHFKREGIPFVTITAKPQSELAKWSTLCLQVANDEEKFTKIGTFSSQIALEYVLNVLFSCIYNMDYAKNKQTATESLQKFAMSDMMNDI</sequence>
<gene>
    <name evidence="6" type="ORF">PIL02S_05696</name>
</gene>
<dbReference type="Gene3D" id="1.10.10.10">
    <property type="entry name" value="Winged helix-like DNA-binding domain superfamily/Winged helix DNA-binding domain"/>
    <property type="match status" value="1"/>
</dbReference>
<dbReference type="AlphaFoldDB" id="A0A2W0C2T1"/>
<name>A0A2W0C2T1_9BACL</name>
<dbReference type="GO" id="GO:0003700">
    <property type="term" value="F:DNA-binding transcription factor activity"/>
    <property type="evidence" value="ECO:0007669"/>
    <property type="project" value="InterPro"/>
</dbReference>
<dbReference type="InterPro" id="IPR000281">
    <property type="entry name" value="HTH_RpiR"/>
</dbReference>
<keyword evidence="3" id="KW-0804">Transcription</keyword>
<dbReference type="PROSITE" id="PS51071">
    <property type="entry name" value="HTH_RPIR"/>
    <property type="match status" value="1"/>
</dbReference>
<dbReference type="CDD" id="cd05013">
    <property type="entry name" value="SIS_RpiR"/>
    <property type="match status" value="1"/>
</dbReference>
<dbReference type="SUPFAM" id="SSF53697">
    <property type="entry name" value="SIS domain"/>
    <property type="match status" value="1"/>
</dbReference>
<organism evidence="6 7">
    <name type="scientific">Paenibacillus illinoisensis</name>
    <dbReference type="NCBI Taxonomy" id="59845"/>
    <lineage>
        <taxon>Bacteria</taxon>
        <taxon>Bacillati</taxon>
        <taxon>Bacillota</taxon>
        <taxon>Bacilli</taxon>
        <taxon>Bacillales</taxon>
        <taxon>Paenibacillaceae</taxon>
        <taxon>Paenibacillus</taxon>
    </lineage>
</organism>
<dbReference type="GO" id="GO:0097367">
    <property type="term" value="F:carbohydrate derivative binding"/>
    <property type="evidence" value="ECO:0007669"/>
    <property type="project" value="InterPro"/>
</dbReference>
<evidence type="ECO:0000256" key="1">
    <source>
        <dbReference type="ARBA" id="ARBA00023015"/>
    </source>
</evidence>
<dbReference type="InterPro" id="IPR046348">
    <property type="entry name" value="SIS_dom_sf"/>
</dbReference>
<protein>
    <submittedName>
        <fullName evidence="6">Transcriptional regulator</fullName>
        <ecNumber evidence="6">2.7.1.2</ecNumber>
    </submittedName>
</protein>
<dbReference type="InterPro" id="IPR009057">
    <property type="entry name" value="Homeodomain-like_sf"/>
</dbReference>
<keyword evidence="6" id="KW-0808">Transferase</keyword>
<evidence type="ECO:0000256" key="2">
    <source>
        <dbReference type="ARBA" id="ARBA00023125"/>
    </source>
</evidence>
<dbReference type="Pfam" id="PF01380">
    <property type="entry name" value="SIS"/>
    <property type="match status" value="1"/>
</dbReference>
<proteinExistence type="predicted"/>
<reference evidence="6 7" key="1">
    <citation type="submission" date="2018-01" db="EMBL/GenBank/DDBJ databases">
        <title>Genome sequence of the PGP bacterium Paenibacillus illinoisensis E3.</title>
        <authorList>
            <person name="Rolli E."/>
            <person name="Marasco R."/>
            <person name="Bessem C."/>
            <person name="Michoud G."/>
            <person name="Gaiarsa S."/>
            <person name="Borin S."/>
            <person name="Daffonchio D."/>
        </authorList>
    </citation>
    <scope>NUCLEOTIDE SEQUENCE [LARGE SCALE GENOMIC DNA]</scope>
    <source>
        <strain evidence="6 7">E3</strain>
    </source>
</reference>